<keyword evidence="4" id="KW-1185">Reference proteome</keyword>
<dbReference type="Proteomes" id="UP000240493">
    <property type="component" value="Unassembled WGS sequence"/>
</dbReference>
<dbReference type="PANTHER" id="PTHR28288">
    <property type="entry name" value="PROTEASE B INHIBITOR 2"/>
    <property type="match status" value="1"/>
</dbReference>
<protein>
    <recommendedName>
        <fullName evidence="5">Inhibitor I9 domain-containing protein</fullName>
    </recommendedName>
</protein>
<dbReference type="InterPro" id="IPR037045">
    <property type="entry name" value="S8pro/Inhibitor_I9_sf"/>
</dbReference>
<dbReference type="PANTHER" id="PTHR28288:SF1">
    <property type="entry name" value="INHIBITOR I9 DOMAIN-CONTAINING PROTEIN"/>
    <property type="match status" value="1"/>
</dbReference>
<proteinExistence type="inferred from homology"/>
<evidence type="ECO:0000313" key="3">
    <source>
        <dbReference type="EMBL" id="PTB36663.1"/>
    </source>
</evidence>
<sequence length="95" mass="10329">MRCLWFIAALSLFHLGFAVDQKKSAIIWFDNPDTPAAIMNQVKDSILKAGGKITHTYTIINGFAVIAPANALASVQTLGVEHSIRVEEDETVSSL</sequence>
<evidence type="ECO:0000313" key="4">
    <source>
        <dbReference type="Proteomes" id="UP000240493"/>
    </source>
</evidence>
<comment type="similarity">
    <text evidence="1">Belongs to the protease inhibitor I9 family.</text>
</comment>
<dbReference type="SUPFAM" id="SSF54897">
    <property type="entry name" value="Protease propeptides/inhibitors"/>
    <property type="match status" value="1"/>
</dbReference>
<dbReference type="EMBL" id="KZ679269">
    <property type="protein sequence ID" value="PTB36663.1"/>
    <property type="molecule type" value="Genomic_DNA"/>
</dbReference>
<accession>A0A2T3YVR6</accession>
<dbReference type="GO" id="GO:0042144">
    <property type="term" value="P:vacuole fusion, non-autophagic"/>
    <property type="evidence" value="ECO:0007669"/>
    <property type="project" value="TreeGrafter"/>
</dbReference>
<dbReference type="OrthoDB" id="3888684at2759"/>
<dbReference type="AlphaFoldDB" id="A0A2T3YVR6"/>
<evidence type="ECO:0000256" key="1">
    <source>
        <dbReference type="ARBA" id="ARBA00038069"/>
    </source>
</evidence>
<reference evidence="3 4" key="1">
    <citation type="submission" date="2016-07" db="EMBL/GenBank/DDBJ databases">
        <title>Multiple horizontal gene transfer events from other fungi enriched the ability of initially mycotrophic Trichoderma (Ascomycota) to feed on dead plant biomass.</title>
        <authorList>
            <consortium name="DOE Joint Genome Institute"/>
            <person name="Aerts A."/>
            <person name="Atanasova L."/>
            <person name="Chenthamara K."/>
            <person name="Zhang J."/>
            <person name="Grujic M."/>
            <person name="Henrissat B."/>
            <person name="Kuo A."/>
            <person name="Salamov A."/>
            <person name="Lipzen A."/>
            <person name="Labutti K."/>
            <person name="Barry K."/>
            <person name="Miao Y."/>
            <person name="Rahimi M.J."/>
            <person name="Shen Q."/>
            <person name="Grigoriev I.V."/>
            <person name="Kubicek C.P."/>
            <person name="Druzhinina I.S."/>
        </authorList>
    </citation>
    <scope>NUCLEOTIDE SEQUENCE [LARGE SCALE GENOMIC DNA]</scope>
    <source>
        <strain evidence="3 4">CBS 433.97</strain>
    </source>
</reference>
<organism evidence="3 4">
    <name type="scientific">Trichoderma asperellum (strain ATCC 204424 / CBS 433.97 / NBRC 101777)</name>
    <dbReference type="NCBI Taxonomy" id="1042311"/>
    <lineage>
        <taxon>Eukaryota</taxon>
        <taxon>Fungi</taxon>
        <taxon>Dikarya</taxon>
        <taxon>Ascomycota</taxon>
        <taxon>Pezizomycotina</taxon>
        <taxon>Sordariomycetes</taxon>
        <taxon>Hypocreomycetidae</taxon>
        <taxon>Hypocreales</taxon>
        <taxon>Hypocreaceae</taxon>
        <taxon>Trichoderma</taxon>
    </lineage>
</organism>
<feature type="chain" id="PRO_5015414683" description="Inhibitor I9 domain-containing protein" evidence="2">
    <location>
        <begin position="19"/>
        <end position="95"/>
    </location>
</feature>
<name>A0A2T3YVR6_TRIA4</name>
<feature type="signal peptide" evidence="2">
    <location>
        <begin position="1"/>
        <end position="18"/>
    </location>
</feature>
<evidence type="ECO:0000256" key="2">
    <source>
        <dbReference type="SAM" id="SignalP"/>
    </source>
</evidence>
<keyword evidence="2" id="KW-0732">Signal</keyword>
<gene>
    <name evidence="3" type="ORF">M441DRAFT_149719</name>
</gene>
<dbReference type="Gene3D" id="3.30.70.80">
    <property type="entry name" value="Peptidase S8 propeptide/proteinase inhibitor I9"/>
    <property type="match status" value="1"/>
</dbReference>
<dbReference type="InterPro" id="IPR052471">
    <property type="entry name" value="PBI_I9"/>
</dbReference>
<evidence type="ECO:0008006" key="5">
    <source>
        <dbReference type="Google" id="ProtNLM"/>
    </source>
</evidence>
<dbReference type="GO" id="GO:0004866">
    <property type="term" value="F:endopeptidase inhibitor activity"/>
    <property type="evidence" value="ECO:0007669"/>
    <property type="project" value="TreeGrafter"/>
</dbReference>